<accession>A0A917EHP2</accession>
<dbReference type="InterPro" id="IPR016181">
    <property type="entry name" value="Acyl_CoA_acyltransferase"/>
</dbReference>
<keyword evidence="2" id="KW-0012">Acyltransferase</keyword>
<evidence type="ECO:0000256" key="2">
    <source>
        <dbReference type="ARBA" id="ARBA00023315"/>
    </source>
</evidence>
<dbReference type="InterPro" id="IPR000182">
    <property type="entry name" value="GNAT_dom"/>
</dbReference>
<dbReference type="AlphaFoldDB" id="A0A917EHP2"/>
<dbReference type="GO" id="GO:0005737">
    <property type="term" value="C:cytoplasm"/>
    <property type="evidence" value="ECO:0007669"/>
    <property type="project" value="TreeGrafter"/>
</dbReference>
<keyword evidence="6" id="KW-1185">Reference proteome</keyword>
<keyword evidence="1" id="KW-0808">Transferase</keyword>
<dbReference type="PANTHER" id="PTHR43792">
    <property type="entry name" value="GNAT FAMILY, PUTATIVE (AFU_ORTHOLOGUE AFUA_3G00765)-RELATED-RELATED"/>
    <property type="match status" value="1"/>
</dbReference>
<protein>
    <submittedName>
        <fullName evidence="5">N-acetyltransferase</fullName>
    </submittedName>
</protein>
<dbReference type="SUPFAM" id="SSF55729">
    <property type="entry name" value="Acyl-CoA N-acyltransferases (Nat)"/>
    <property type="match status" value="1"/>
</dbReference>
<dbReference type="Gene3D" id="3.40.630.30">
    <property type="match status" value="1"/>
</dbReference>
<feature type="domain" description="N-acetyltransferase" evidence="4">
    <location>
        <begin position="18"/>
        <end position="173"/>
    </location>
</feature>
<dbReference type="Proteomes" id="UP000660801">
    <property type="component" value="Unassembled WGS sequence"/>
</dbReference>
<dbReference type="EMBL" id="BMJN01000039">
    <property type="protein sequence ID" value="GGE36402.1"/>
    <property type="molecule type" value="Genomic_DNA"/>
</dbReference>
<dbReference type="PROSITE" id="PS51186">
    <property type="entry name" value="GNAT"/>
    <property type="match status" value="1"/>
</dbReference>
<comment type="caution">
    <text evidence="5">The sequence shown here is derived from an EMBL/GenBank/DDBJ whole genome shotgun (WGS) entry which is preliminary data.</text>
</comment>
<dbReference type="InterPro" id="IPR051531">
    <property type="entry name" value="N-acetyltransferase"/>
</dbReference>
<dbReference type="PANTHER" id="PTHR43792:SF8">
    <property type="entry name" value="[RIBOSOMAL PROTEIN US5]-ALANINE N-ACETYLTRANSFERASE"/>
    <property type="match status" value="1"/>
</dbReference>
<dbReference type="OrthoDB" id="9798081at2"/>
<reference evidence="5" key="1">
    <citation type="journal article" date="2014" name="Int. J. Syst. Evol. Microbiol.">
        <title>Complete genome sequence of Corynebacterium casei LMG S-19264T (=DSM 44701T), isolated from a smear-ripened cheese.</title>
        <authorList>
            <consortium name="US DOE Joint Genome Institute (JGI-PGF)"/>
            <person name="Walter F."/>
            <person name="Albersmeier A."/>
            <person name="Kalinowski J."/>
            <person name="Ruckert C."/>
        </authorList>
    </citation>
    <scope>NUCLEOTIDE SEQUENCE</scope>
    <source>
        <strain evidence="5">CGMCC 1.15533</strain>
    </source>
</reference>
<gene>
    <name evidence="5" type="ORF">GCM10011510_17210</name>
</gene>
<evidence type="ECO:0000256" key="1">
    <source>
        <dbReference type="ARBA" id="ARBA00022679"/>
    </source>
</evidence>
<dbReference type="GO" id="GO:0008999">
    <property type="term" value="F:protein-N-terminal-alanine acetyltransferase activity"/>
    <property type="evidence" value="ECO:0007669"/>
    <property type="project" value="TreeGrafter"/>
</dbReference>
<evidence type="ECO:0000256" key="3">
    <source>
        <dbReference type="ARBA" id="ARBA00038502"/>
    </source>
</evidence>
<evidence type="ECO:0000259" key="4">
    <source>
        <dbReference type="PROSITE" id="PS51186"/>
    </source>
</evidence>
<dbReference type="RefSeq" id="WP_068993201.1">
    <property type="nucleotide sequence ID" value="NZ_BMJN01000039.1"/>
</dbReference>
<reference evidence="5" key="2">
    <citation type="submission" date="2020-09" db="EMBL/GenBank/DDBJ databases">
        <authorList>
            <person name="Sun Q."/>
            <person name="Zhou Y."/>
        </authorList>
    </citation>
    <scope>NUCLEOTIDE SEQUENCE</scope>
    <source>
        <strain evidence="5">CGMCC 1.15533</strain>
    </source>
</reference>
<evidence type="ECO:0000313" key="6">
    <source>
        <dbReference type="Proteomes" id="UP000660801"/>
    </source>
</evidence>
<comment type="similarity">
    <text evidence="3">Belongs to the acetyltransferase family. RimJ subfamily.</text>
</comment>
<name>A0A917EHP2_9STRE</name>
<dbReference type="Pfam" id="PF13302">
    <property type="entry name" value="Acetyltransf_3"/>
    <property type="match status" value="1"/>
</dbReference>
<organism evidence="5 6">
    <name type="scientific">Streptococcus himalayensis</name>
    <dbReference type="NCBI Taxonomy" id="1888195"/>
    <lineage>
        <taxon>Bacteria</taxon>
        <taxon>Bacillati</taxon>
        <taxon>Bacillota</taxon>
        <taxon>Bacilli</taxon>
        <taxon>Lactobacillales</taxon>
        <taxon>Streptococcaceae</taxon>
        <taxon>Streptococcus</taxon>
    </lineage>
</organism>
<evidence type="ECO:0000313" key="5">
    <source>
        <dbReference type="EMBL" id="GGE36402.1"/>
    </source>
</evidence>
<sequence>MNIWTRLAAFAVIETQRTYLRPFTFNDAEAFYEIASNPDNLAFIFPTQASLEESQFALANYFMKAPLGVWAICDPITNKMIGAIKFEKLDEIKKEAELGYFLHQAYWGEGLMTEVVVTVTQLSIEVFHLKKLKIITHLENLASQKVALKSGYRQVRQFKGSDRYTRKMRDYLEFRYEKGEGHE</sequence>
<proteinExistence type="inferred from homology"/>